<evidence type="ECO:0000256" key="12">
    <source>
        <dbReference type="ARBA" id="ARBA00049255"/>
    </source>
</evidence>
<evidence type="ECO:0000256" key="8">
    <source>
        <dbReference type="ARBA" id="ARBA00022840"/>
    </source>
</evidence>
<evidence type="ECO:0000256" key="1">
    <source>
        <dbReference type="ARBA" id="ARBA00004496"/>
    </source>
</evidence>
<comment type="subunit">
    <text evidence="3 13">Tetramer of two alpha and two beta subunits.</text>
</comment>
<gene>
    <name evidence="13" type="primary">pheS</name>
    <name evidence="15" type="ORF">SAMN04490178_10540</name>
</gene>
<name>A0A1H8SFQ1_9FIRM</name>
<keyword evidence="10 13" id="KW-0648">Protein biosynthesis</keyword>
<evidence type="ECO:0000259" key="14">
    <source>
        <dbReference type="PROSITE" id="PS50862"/>
    </source>
</evidence>
<dbReference type="SUPFAM" id="SSF55681">
    <property type="entry name" value="Class II aaRS and biotin synthetases"/>
    <property type="match status" value="1"/>
</dbReference>
<dbReference type="PANTHER" id="PTHR11538:SF41">
    <property type="entry name" value="PHENYLALANINE--TRNA LIGASE, MITOCHONDRIAL"/>
    <property type="match status" value="1"/>
</dbReference>
<evidence type="ECO:0000256" key="3">
    <source>
        <dbReference type="ARBA" id="ARBA00011209"/>
    </source>
</evidence>
<dbReference type="InterPro" id="IPR045864">
    <property type="entry name" value="aa-tRNA-synth_II/BPL/LPL"/>
</dbReference>
<keyword evidence="4 13" id="KW-0963">Cytoplasm</keyword>
<accession>A0A1H8SFQ1</accession>
<keyword evidence="9 13" id="KW-0460">Magnesium</keyword>
<comment type="cofactor">
    <cofactor evidence="13">
        <name>Mg(2+)</name>
        <dbReference type="ChEBI" id="CHEBI:18420"/>
    </cofactor>
    <text evidence="13">Binds 2 magnesium ions per tetramer.</text>
</comment>
<dbReference type="InterPro" id="IPR006195">
    <property type="entry name" value="aa-tRNA-synth_II"/>
</dbReference>
<dbReference type="Gene3D" id="3.30.930.10">
    <property type="entry name" value="Bira Bifunctional Protein, Domain 2"/>
    <property type="match status" value="1"/>
</dbReference>
<comment type="similarity">
    <text evidence="2 13">Belongs to the class-II aminoacyl-tRNA synthetase family. Phe-tRNA synthetase alpha subunit type 1 subfamily.</text>
</comment>
<dbReference type="EC" id="6.1.1.20" evidence="13"/>
<dbReference type="GO" id="GO:0005524">
    <property type="term" value="F:ATP binding"/>
    <property type="evidence" value="ECO:0007669"/>
    <property type="project" value="UniProtKB-UniRule"/>
</dbReference>
<evidence type="ECO:0000256" key="2">
    <source>
        <dbReference type="ARBA" id="ARBA00010207"/>
    </source>
</evidence>
<dbReference type="GO" id="GO:0005737">
    <property type="term" value="C:cytoplasm"/>
    <property type="evidence" value="ECO:0007669"/>
    <property type="project" value="UniProtKB-SubCell"/>
</dbReference>
<dbReference type="GO" id="GO:0140096">
    <property type="term" value="F:catalytic activity, acting on a protein"/>
    <property type="evidence" value="ECO:0007669"/>
    <property type="project" value="UniProtKB-ARBA"/>
</dbReference>
<evidence type="ECO:0000256" key="7">
    <source>
        <dbReference type="ARBA" id="ARBA00022741"/>
    </source>
</evidence>
<dbReference type="GO" id="GO:0016740">
    <property type="term" value="F:transferase activity"/>
    <property type="evidence" value="ECO:0007669"/>
    <property type="project" value="UniProtKB-ARBA"/>
</dbReference>
<dbReference type="FunFam" id="3.30.930.10:FF:000003">
    <property type="entry name" value="Phenylalanine--tRNA ligase alpha subunit"/>
    <property type="match status" value="1"/>
</dbReference>
<keyword evidence="5 13" id="KW-0436">Ligase</keyword>
<dbReference type="InterPro" id="IPR004188">
    <property type="entry name" value="Phe-tRNA_ligase_II_N"/>
</dbReference>
<keyword evidence="7 13" id="KW-0547">Nucleotide-binding</keyword>
<dbReference type="OrthoDB" id="9800719at2"/>
<dbReference type="PROSITE" id="PS50862">
    <property type="entry name" value="AA_TRNA_LIGASE_II"/>
    <property type="match status" value="1"/>
</dbReference>
<dbReference type="SUPFAM" id="SSF46589">
    <property type="entry name" value="tRNA-binding arm"/>
    <property type="match status" value="1"/>
</dbReference>
<dbReference type="InterPro" id="IPR010978">
    <property type="entry name" value="tRNA-bd_arm"/>
</dbReference>
<dbReference type="GO" id="GO:0000287">
    <property type="term" value="F:magnesium ion binding"/>
    <property type="evidence" value="ECO:0007669"/>
    <property type="project" value="UniProtKB-UniRule"/>
</dbReference>
<evidence type="ECO:0000256" key="5">
    <source>
        <dbReference type="ARBA" id="ARBA00022598"/>
    </source>
</evidence>
<keyword evidence="8 13" id="KW-0067">ATP-binding</keyword>
<dbReference type="NCBIfam" id="TIGR00468">
    <property type="entry name" value="pheS"/>
    <property type="match status" value="1"/>
</dbReference>
<dbReference type="EMBL" id="FODY01000005">
    <property type="protein sequence ID" value="SEO77570.1"/>
    <property type="molecule type" value="Genomic_DNA"/>
</dbReference>
<dbReference type="GO" id="GO:0004826">
    <property type="term" value="F:phenylalanine-tRNA ligase activity"/>
    <property type="evidence" value="ECO:0007669"/>
    <property type="project" value="UniProtKB-UniRule"/>
</dbReference>
<dbReference type="Pfam" id="PF02912">
    <property type="entry name" value="Phe_tRNA-synt_N"/>
    <property type="match status" value="1"/>
</dbReference>
<dbReference type="STRING" id="112903.SAMN04490178_10540"/>
<dbReference type="GO" id="GO:0006432">
    <property type="term" value="P:phenylalanyl-tRNA aminoacylation"/>
    <property type="evidence" value="ECO:0007669"/>
    <property type="project" value="UniProtKB-UniRule"/>
</dbReference>
<dbReference type="PANTHER" id="PTHR11538">
    <property type="entry name" value="PHENYLALANYL-TRNA SYNTHETASE"/>
    <property type="match status" value="1"/>
</dbReference>
<reference evidence="15 16" key="1">
    <citation type="submission" date="2016-10" db="EMBL/GenBank/DDBJ databases">
        <authorList>
            <person name="de Groot N.N."/>
        </authorList>
    </citation>
    <scope>NUCLEOTIDE SEQUENCE [LARGE SCALE GENOMIC DNA]</scope>
    <source>
        <strain evidence="15 16">DSM 13305</strain>
    </source>
</reference>
<protein>
    <recommendedName>
        <fullName evidence="13">Phenylalanine--tRNA ligase alpha subunit</fullName>
        <ecNumber evidence="13">6.1.1.20</ecNumber>
    </recommendedName>
    <alternativeName>
        <fullName evidence="13">Phenylalanyl-tRNA synthetase alpha subunit</fullName>
        <shortName evidence="13">PheRS</shortName>
    </alternativeName>
</protein>
<dbReference type="RefSeq" id="WP_091744734.1">
    <property type="nucleotide sequence ID" value="NZ_FODY01000005.1"/>
</dbReference>
<evidence type="ECO:0000256" key="9">
    <source>
        <dbReference type="ARBA" id="ARBA00022842"/>
    </source>
</evidence>
<evidence type="ECO:0000256" key="6">
    <source>
        <dbReference type="ARBA" id="ARBA00022723"/>
    </source>
</evidence>
<keyword evidence="11 13" id="KW-0030">Aminoacyl-tRNA synthetase</keyword>
<evidence type="ECO:0000313" key="16">
    <source>
        <dbReference type="Proteomes" id="UP000198847"/>
    </source>
</evidence>
<evidence type="ECO:0000313" key="15">
    <source>
        <dbReference type="EMBL" id="SEO77570.1"/>
    </source>
</evidence>
<sequence length="340" mass="38272">MEEQLAALREQALRELNEAEGINALNELRVKFLGKKGSLTGLLKGLGGLQPEERPRIGQLVNDIRVQLEAGITTKGEELKQAELANRLASERIDVTLPGRRPAMGTKHPLTLTLERIKETFMRMGFDIADGPEVETDYYNFEALNLPPDHPARDMQDSFYITEDILLRTHTSPVQVRTMQASDPQKPIRIIAPGKVYRRDYDATHSPIFHQVEGLVVDKGIRFSDLKGTLELFIHEIFGSKVGVRFRPSFFPFTEPSAEVDISCVMCGGKGCRVCSGTGWLEILGSGMVHPRVLEMSRFDPEQVSGFAFGMGVERIAMLVYGIDDLRLFYDNDLRFLRQF</sequence>
<dbReference type="InterPro" id="IPR022911">
    <property type="entry name" value="Phe_tRNA_ligase_alpha1_bac"/>
</dbReference>
<keyword evidence="6 13" id="KW-0479">Metal-binding</keyword>
<evidence type="ECO:0000256" key="4">
    <source>
        <dbReference type="ARBA" id="ARBA00022490"/>
    </source>
</evidence>
<evidence type="ECO:0000256" key="10">
    <source>
        <dbReference type="ARBA" id="ARBA00022917"/>
    </source>
</evidence>
<evidence type="ECO:0000256" key="13">
    <source>
        <dbReference type="HAMAP-Rule" id="MF_00281"/>
    </source>
</evidence>
<feature type="domain" description="Aminoacyl-transfer RNA synthetases class-II family profile" evidence="14">
    <location>
        <begin position="117"/>
        <end position="339"/>
    </location>
</feature>
<dbReference type="Proteomes" id="UP000198847">
    <property type="component" value="Unassembled WGS sequence"/>
</dbReference>
<dbReference type="HAMAP" id="MF_00281">
    <property type="entry name" value="Phe_tRNA_synth_alpha1"/>
    <property type="match status" value="1"/>
</dbReference>
<dbReference type="Pfam" id="PF01409">
    <property type="entry name" value="tRNA-synt_2d"/>
    <property type="match status" value="1"/>
</dbReference>
<dbReference type="CDD" id="cd00496">
    <property type="entry name" value="PheRS_alpha_core"/>
    <property type="match status" value="1"/>
</dbReference>
<dbReference type="GO" id="GO:0000049">
    <property type="term" value="F:tRNA binding"/>
    <property type="evidence" value="ECO:0007669"/>
    <property type="project" value="InterPro"/>
</dbReference>
<dbReference type="AlphaFoldDB" id="A0A1H8SFQ1"/>
<keyword evidence="16" id="KW-1185">Reference proteome</keyword>
<dbReference type="InterPro" id="IPR002319">
    <property type="entry name" value="Phenylalanyl-tRNA_Synthase"/>
</dbReference>
<comment type="catalytic activity">
    <reaction evidence="12 13">
        <text>tRNA(Phe) + L-phenylalanine + ATP = L-phenylalanyl-tRNA(Phe) + AMP + diphosphate + H(+)</text>
        <dbReference type="Rhea" id="RHEA:19413"/>
        <dbReference type="Rhea" id="RHEA-COMP:9668"/>
        <dbReference type="Rhea" id="RHEA-COMP:9699"/>
        <dbReference type="ChEBI" id="CHEBI:15378"/>
        <dbReference type="ChEBI" id="CHEBI:30616"/>
        <dbReference type="ChEBI" id="CHEBI:33019"/>
        <dbReference type="ChEBI" id="CHEBI:58095"/>
        <dbReference type="ChEBI" id="CHEBI:78442"/>
        <dbReference type="ChEBI" id="CHEBI:78531"/>
        <dbReference type="ChEBI" id="CHEBI:456215"/>
        <dbReference type="EC" id="6.1.1.20"/>
    </reaction>
</comment>
<evidence type="ECO:0000256" key="11">
    <source>
        <dbReference type="ARBA" id="ARBA00023146"/>
    </source>
</evidence>
<comment type="subcellular location">
    <subcellularLocation>
        <location evidence="1 13">Cytoplasm</location>
    </subcellularLocation>
</comment>
<organism evidence="15 16">
    <name type="scientific">Propionispora vibrioides</name>
    <dbReference type="NCBI Taxonomy" id="112903"/>
    <lineage>
        <taxon>Bacteria</taxon>
        <taxon>Bacillati</taxon>
        <taxon>Bacillota</taxon>
        <taxon>Negativicutes</taxon>
        <taxon>Selenomonadales</taxon>
        <taxon>Sporomusaceae</taxon>
        <taxon>Propionispora</taxon>
    </lineage>
</organism>
<dbReference type="InterPro" id="IPR004529">
    <property type="entry name" value="Phe-tRNA-synth_IIc_asu"/>
</dbReference>
<feature type="binding site" evidence="13">
    <location>
        <position position="255"/>
    </location>
    <ligand>
        <name>Mg(2+)</name>
        <dbReference type="ChEBI" id="CHEBI:18420"/>
        <note>shared with beta subunit</note>
    </ligand>
</feature>
<proteinExistence type="inferred from homology"/>